<organism evidence="1 2">
    <name type="scientific">Brassica cretica</name>
    <name type="common">Mustard</name>
    <dbReference type="NCBI Taxonomy" id="69181"/>
    <lineage>
        <taxon>Eukaryota</taxon>
        <taxon>Viridiplantae</taxon>
        <taxon>Streptophyta</taxon>
        <taxon>Embryophyta</taxon>
        <taxon>Tracheophyta</taxon>
        <taxon>Spermatophyta</taxon>
        <taxon>Magnoliopsida</taxon>
        <taxon>eudicotyledons</taxon>
        <taxon>Gunneridae</taxon>
        <taxon>Pentapetalae</taxon>
        <taxon>rosids</taxon>
        <taxon>malvids</taxon>
        <taxon>Brassicales</taxon>
        <taxon>Brassicaceae</taxon>
        <taxon>Brassiceae</taxon>
        <taxon>Brassica</taxon>
    </lineage>
</organism>
<reference evidence="1" key="1">
    <citation type="submission" date="2019-12" db="EMBL/GenBank/DDBJ databases">
        <title>Genome sequencing and annotation of Brassica cretica.</title>
        <authorList>
            <person name="Studholme D.J."/>
            <person name="Sarris P."/>
        </authorList>
    </citation>
    <scope>NUCLEOTIDE SEQUENCE</scope>
    <source>
        <strain evidence="1">PFS-109/04</strain>
        <tissue evidence="1">Leaf</tissue>
    </source>
</reference>
<gene>
    <name evidence="1" type="ORF">F2Q69_00008180</name>
</gene>
<accession>A0A8S9NX83</accession>
<evidence type="ECO:0000313" key="2">
    <source>
        <dbReference type="Proteomes" id="UP000712600"/>
    </source>
</evidence>
<comment type="caution">
    <text evidence="1">The sequence shown here is derived from an EMBL/GenBank/DDBJ whole genome shotgun (WGS) entry which is preliminary data.</text>
</comment>
<protein>
    <submittedName>
        <fullName evidence="1">Uncharacterized protein</fullName>
    </submittedName>
</protein>
<dbReference type="Proteomes" id="UP000712600">
    <property type="component" value="Unassembled WGS sequence"/>
</dbReference>
<sequence>METDRNKMPRATIIAVVDDAASGRYGSYDDSPAGDIFDELNSNGSPGSYRHRASRFEGAFLSGSWQQSGLPAPWSARVLVNSNEASITDARERAFGLLGHL</sequence>
<evidence type="ECO:0000313" key="1">
    <source>
        <dbReference type="EMBL" id="KAF3505982.1"/>
    </source>
</evidence>
<dbReference type="EMBL" id="QGKX02001521">
    <property type="protein sequence ID" value="KAF3505982.1"/>
    <property type="molecule type" value="Genomic_DNA"/>
</dbReference>
<proteinExistence type="predicted"/>
<name>A0A8S9NX83_BRACR</name>
<dbReference type="AlphaFoldDB" id="A0A8S9NX83"/>